<dbReference type="Proteomes" id="UP001201812">
    <property type="component" value="Unassembled WGS sequence"/>
</dbReference>
<organism evidence="1 2">
    <name type="scientific">Ditylenchus destructor</name>
    <dbReference type="NCBI Taxonomy" id="166010"/>
    <lineage>
        <taxon>Eukaryota</taxon>
        <taxon>Metazoa</taxon>
        <taxon>Ecdysozoa</taxon>
        <taxon>Nematoda</taxon>
        <taxon>Chromadorea</taxon>
        <taxon>Rhabditida</taxon>
        <taxon>Tylenchina</taxon>
        <taxon>Tylenchomorpha</taxon>
        <taxon>Sphaerularioidea</taxon>
        <taxon>Anguinidae</taxon>
        <taxon>Anguininae</taxon>
        <taxon>Ditylenchus</taxon>
    </lineage>
</organism>
<dbReference type="PANTHER" id="PTHR16469">
    <property type="entry name" value="UBIQUITIN-ASSOCIATED AND SH3 DOMAIN-CONTAINING BA-RELATED"/>
    <property type="match status" value="1"/>
</dbReference>
<sequence length="230" mass="25987">MYGGRDIYCVRHCEREDNDNPYWFYNSRLTKDNPPLSERGTDQAKEVASGLASVHIDYAFSSPCRRTVETASYILAGRLTKLCIEPGLLESESIILGNGVGSCSFESDFEIERFFPGLINNSYSRLFTNVIPGEIGLYGCRPRVQNTIENILRCSPRPCSILIVAHQSSLAAIHEAFCPGEHIMPGQATVTKYTERYPYEGVFDCEYDCDASHLSDQSCLRGKYKFRRTY</sequence>
<dbReference type="GO" id="GO:0016791">
    <property type="term" value="F:phosphatase activity"/>
    <property type="evidence" value="ECO:0007669"/>
    <property type="project" value="UniProtKB-ARBA"/>
</dbReference>
<comment type="caution">
    <text evidence="1">The sequence shown here is derived from an EMBL/GenBank/DDBJ whole genome shotgun (WGS) entry which is preliminary data.</text>
</comment>
<dbReference type="CDD" id="cd07040">
    <property type="entry name" value="HP"/>
    <property type="match status" value="1"/>
</dbReference>
<dbReference type="PANTHER" id="PTHR16469:SF27">
    <property type="entry name" value="UBIQUITIN-ASSOCIATED AND SH3 DOMAIN-CONTAINING BA-RELATED"/>
    <property type="match status" value="1"/>
</dbReference>
<dbReference type="InterPro" id="IPR051710">
    <property type="entry name" value="Phosphatase_SH3-domain"/>
</dbReference>
<name>A0AAD4N205_9BILA</name>
<gene>
    <name evidence="1" type="ORF">DdX_08757</name>
</gene>
<protein>
    <submittedName>
        <fullName evidence="1">Histidine phosphatase superfamily (Branch 1) domain-containing protein</fullName>
    </submittedName>
</protein>
<dbReference type="EMBL" id="JAKKPZ010000014">
    <property type="protein sequence ID" value="KAI1713874.1"/>
    <property type="molecule type" value="Genomic_DNA"/>
</dbReference>
<dbReference type="InterPro" id="IPR013078">
    <property type="entry name" value="His_Pase_superF_clade-1"/>
</dbReference>
<accession>A0AAD4N205</accession>
<evidence type="ECO:0000313" key="1">
    <source>
        <dbReference type="EMBL" id="KAI1713874.1"/>
    </source>
</evidence>
<proteinExistence type="predicted"/>
<dbReference type="AlphaFoldDB" id="A0AAD4N205"/>
<dbReference type="SUPFAM" id="SSF53254">
    <property type="entry name" value="Phosphoglycerate mutase-like"/>
    <property type="match status" value="1"/>
</dbReference>
<reference evidence="1" key="1">
    <citation type="submission" date="2022-01" db="EMBL/GenBank/DDBJ databases">
        <title>Genome Sequence Resource for Two Populations of Ditylenchus destructor, the Migratory Endoparasitic Phytonematode.</title>
        <authorList>
            <person name="Zhang H."/>
            <person name="Lin R."/>
            <person name="Xie B."/>
        </authorList>
    </citation>
    <scope>NUCLEOTIDE SEQUENCE</scope>
    <source>
        <strain evidence="1">BazhouSP</strain>
    </source>
</reference>
<keyword evidence="2" id="KW-1185">Reference proteome</keyword>
<dbReference type="Pfam" id="PF00300">
    <property type="entry name" value="His_Phos_1"/>
    <property type="match status" value="1"/>
</dbReference>
<dbReference type="Gene3D" id="3.40.50.1240">
    <property type="entry name" value="Phosphoglycerate mutase-like"/>
    <property type="match status" value="1"/>
</dbReference>
<dbReference type="InterPro" id="IPR029033">
    <property type="entry name" value="His_PPase_superfam"/>
</dbReference>
<evidence type="ECO:0000313" key="2">
    <source>
        <dbReference type="Proteomes" id="UP001201812"/>
    </source>
</evidence>